<dbReference type="OrthoDB" id="4153866at2759"/>
<dbReference type="Gene3D" id="1.25.40.20">
    <property type="entry name" value="Ankyrin repeat-containing domain"/>
    <property type="match status" value="1"/>
</dbReference>
<evidence type="ECO:0000313" key="2">
    <source>
        <dbReference type="EMBL" id="KAH7253643.1"/>
    </source>
</evidence>
<dbReference type="Proteomes" id="UP000720189">
    <property type="component" value="Unassembled WGS sequence"/>
</dbReference>
<dbReference type="EMBL" id="JAGMUX010000007">
    <property type="protein sequence ID" value="KAH7253643.1"/>
    <property type="molecule type" value="Genomic_DNA"/>
</dbReference>
<sequence>MMRDQEYLPSFFPTEIWLHIIQQCTVSHSLAEMLKLCRVSKDFKLMTIEAILESDMLNHVGYWDPVREQTIFYHTVEYDHRSSYPPLLEDASDDDDTGSESESPDLYIHLSPSPSEDNRELSEDESCSEEELFSSDSTVVPSDDFWVMYLTTRTLGRIRSKPPTRDHVLLAKVAEHIYQCQERTSLQIELEDMVRIVCEVAVKHAYIYSHPDFYIKNEPPEFDATALHLDESCGVFRDALTAMAVYLNDIPLLEETLSKEDLISCPIHQKPLSTTGNESRALQPFQRRIPLAGRLTVDTRGFRPPKCGKSLIRLANPIKLAVKLNRMECITILLKSVSDSQRELDLYRKDIVTEVSLPEQIEFLRIAIESGRPLTRYQFLAPSIAESIWMYGRTDPCSRSPSGVKLSKILQWTTNLEVFNLAYGAILEGYSEDEGVWWTKGFSSVADTLASWGVRRLQRAVLDDSLPIVRRLVGLGYTLGPTRSIEDFTDEESDVVDDIINGERTADVALPIAVKRGNLEMVELLFMAGAHRKRRNVRNAMRIAMEQGNLEMLDVLASQGSPAGLLNRKAKQRWKQELEDSGRQNMLKWLEMM</sequence>
<dbReference type="RefSeq" id="XP_046049890.1">
    <property type="nucleotide sequence ID" value="XM_046192575.1"/>
</dbReference>
<dbReference type="SUPFAM" id="SSF48403">
    <property type="entry name" value="Ankyrin repeat"/>
    <property type="match status" value="1"/>
</dbReference>
<feature type="region of interest" description="Disordered" evidence="1">
    <location>
        <begin position="84"/>
        <end position="125"/>
    </location>
</feature>
<organism evidence="2 3">
    <name type="scientific">Fusarium redolens</name>
    <dbReference type="NCBI Taxonomy" id="48865"/>
    <lineage>
        <taxon>Eukaryota</taxon>
        <taxon>Fungi</taxon>
        <taxon>Dikarya</taxon>
        <taxon>Ascomycota</taxon>
        <taxon>Pezizomycotina</taxon>
        <taxon>Sordariomycetes</taxon>
        <taxon>Hypocreomycetidae</taxon>
        <taxon>Hypocreales</taxon>
        <taxon>Nectriaceae</taxon>
        <taxon>Fusarium</taxon>
        <taxon>Fusarium redolens species complex</taxon>
    </lineage>
</organism>
<keyword evidence="3" id="KW-1185">Reference proteome</keyword>
<evidence type="ECO:0000256" key="1">
    <source>
        <dbReference type="SAM" id="MobiDB-lite"/>
    </source>
</evidence>
<dbReference type="InterPro" id="IPR036770">
    <property type="entry name" value="Ankyrin_rpt-contain_sf"/>
</dbReference>
<name>A0A9P9HB58_FUSRE</name>
<comment type="caution">
    <text evidence="2">The sequence shown here is derived from an EMBL/GenBank/DDBJ whole genome shotgun (WGS) entry which is preliminary data.</text>
</comment>
<feature type="compositionally biased region" description="Acidic residues" evidence="1">
    <location>
        <begin position="90"/>
        <end position="103"/>
    </location>
</feature>
<dbReference type="GeneID" id="70222529"/>
<protein>
    <submittedName>
        <fullName evidence="2">Uncharacterized protein</fullName>
    </submittedName>
</protein>
<proteinExistence type="predicted"/>
<evidence type="ECO:0000313" key="3">
    <source>
        <dbReference type="Proteomes" id="UP000720189"/>
    </source>
</evidence>
<gene>
    <name evidence="2" type="ORF">BKA55DRAFT_566029</name>
</gene>
<reference evidence="2" key="1">
    <citation type="journal article" date="2021" name="Nat. Commun.">
        <title>Genetic determinants of endophytism in the Arabidopsis root mycobiome.</title>
        <authorList>
            <person name="Mesny F."/>
            <person name="Miyauchi S."/>
            <person name="Thiergart T."/>
            <person name="Pickel B."/>
            <person name="Atanasova L."/>
            <person name="Karlsson M."/>
            <person name="Huettel B."/>
            <person name="Barry K.W."/>
            <person name="Haridas S."/>
            <person name="Chen C."/>
            <person name="Bauer D."/>
            <person name="Andreopoulos W."/>
            <person name="Pangilinan J."/>
            <person name="LaButti K."/>
            <person name="Riley R."/>
            <person name="Lipzen A."/>
            <person name="Clum A."/>
            <person name="Drula E."/>
            <person name="Henrissat B."/>
            <person name="Kohler A."/>
            <person name="Grigoriev I.V."/>
            <person name="Martin F.M."/>
            <person name="Hacquard S."/>
        </authorList>
    </citation>
    <scope>NUCLEOTIDE SEQUENCE</scope>
    <source>
        <strain evidence="2">MPI-CAGE-AT-0023</strain>
    </source>
</reference>
<accession>A0A9P9HB58</accession>
<dbReference type="AlphaFoldDB" id="A0A9P9HB58"/>